<gene>
    <name evidence="2" type="ORF">GCM10022377_19740</name>
</gene>
<dbReference type="EMBL" id="BAABCJ010000005">
    <property type="protein sequence ID" value="GAA3706020.1"/>
    <property type="molecule type" value="Genomic_DNA"/>
</dbReference>
<dbReference type="Pfam" id="PF00583">
    <property type="entry name" value="Acetyltransf_1"/>
    <property type="match status" value="1"/>
</dbReference>
<dbReference type="CDD" id="cd04301">
    <property type="entry name" value="NAT_SF"/>
    <property type="match status" value="1"/>
</dbReference>
<evidence type="ECO:0000259" key="1">
    <source>
        <dbReference type="PROSITE" id="PS51186"/>
    </source>
</evidence>
<dbReference type="PROSITE" id="PS51186">
    <property type="entry name" value="GNAT"/>
    <property type="match status" value="1"/>
</dbReference>
<organism evidence="2 3">
    <name type="scientific">Zhihengliuella alba</name>
    <dbReference type="NCBI Taxonomy" id="547018"/>
    <lineage>
        <taxon>Bacteria</taxon>
        <taxon>Bacillati</taxon>
        <taxon>Actinomycetota</taxon>
        <taxon>Actinomycetes</taxon>
        <taxon>Micrococcales</taxon>
        <taxon>Micrococcaceae</taxon>
        <taxon>Zhihengliuella</taxon>
    </lineage>
</organism>
<comment type="caution">
    <text evidence="2">The sequence shown here is derived from an EMBL/GenBank/DDBJ whole genome shotgun (WGS) entry which is preliminary data.</text>
</comment>
<feature type="domain" description="N-acetyltransferase" evidence="1">
    <location>
        <begin position="162"/>
        <end position="302"/>
    </location>
</feature>
<name>A0ABP7DLC7_9MICC</name>
<dbReference type="InterPro" id="IPR016181">
    <property type="entry name" value="Acyl_CoA_acyltransferase"/>
</dbReference>
<dbReference type="RefSeq" id="WP_344883746.1">
    <property type="nucleotide sequence ID" value="NZ_BAABCJ010000005.1"/>
</dbReference>
<keyword evidence="3" id="KW-1185">Reference proteome</keyword>
<accession>A0ABP7DLC7</accession>
<sequence>MSIEMWTPAATELPAVVDALRSWQSDGQPIQLHPGDLGWAWQMGAEGLAGRIRLWSRRGEIAAVGLLDGPDVLRLGIAPGAAEDSAFAESIVADLSTPARHVLPDGEVSVEARFGSAIRSALTDRGWQPGELWAPFVLGPDVRLPDVGLPVVSIGAGRDASSGHATDDVERIAAWSGVHAAAFGSTRFTVARWRTMAAGYPYGSARCLLAVDPELGPVATSIVWSAGPGRPGLIEPLGVEPSARGRGLGRAITLASAQALRSMGSSSVLVCTPVANSPAPEAYASAGFQRLPDAADFRLDRA</sequence>
<dbReference type="Gene3D" id="3.40.630.30">
    <property type="match status" value="1"/>
</dbReference>
<protein>
    <recommendedName>
        <fullName evidence="1">N-acetyltransferase domain-containing protein</fullName>
    </recommendedName>
</protein>
<evidence type="ECO:0000313" key="2">
    <source>
        <dbReference type="EMBL" id="GAA3706020.1"/>
    </source>
</evidence>
<dbReference type="SUPFAM" id="SSF55729">
    <property type="entry name" value="Acyl-CoA N-acyltransferases (Nat)"/>
    <property type="match status" value="1"/>
</dbReference>
<proteinExistence type="predicted"/>
<reference evidence="3" key="1">
    <citation type="journal article" date="2019" name="Int. J. Syst. Evol. Microbiol.">
        <title>The Global Catalogue of Microorganisms (GCM) 10K type strain sequencing project: providing services to taxonomists for standard genome sequencing and annotation.</title>
        <authorList>
            <consortium name="The Broad Institute Genomics Platform"/>
            <consortium name="The Broad Institute Genome Sequencing Center for Infectious Disease"/>
            <person name="Wu L."/>
            <person name="Ma J."/>
        </authorList>
    </citation>
    <scope>NUCLEOTIDE SEQUENCE [LARGE SCALE GENOMIC DNA]</scope>
    <source>
        <strain evidence="3">JCM 16961</strain>
    </source>
</reference>
<dbReference type="Proteomes" id="UP001501536">
    <property type="component" value="Unassembled WGS sequence"/>
</dbReference>
<evidence type="ECO:0000313" key="3">
    <source>
        <dbReference type="Proteomes" id="UP001501536"/>
    </source>
</evidence>
<dbReference type="InterPro" id="IPR000182">
    <property type="entry name" value="GNAT_dom"/>
</dbReference>